<name>A0ABQ0GXU4_9HYPH</name>
<dbReference type="RefSeq" id="WP_183429571.1">
    <property type="nucleotide sequence ID" value="NZ_BAAFZP010000001.1"/>
</dbReference>
<dbReference type="PANTHER" id="PTHR40547:SF1">
    <property type="entry name" value="SLL0298 PROTEIN"/>
    <property type="match status" value="1"/>
</dbReference>
<dbReference type="Proteomes" id="UP001628091">
    <property type="component" value="Unassembled WGS sequence"/>
</dbReference>
<keyword evidence="4" id="KW-1185">Reference proteome</keyword>
<reference evidence="3 4" key="1">
    <citation type="submission" date="2024-10" db="EMBL/GenBank/DDBJ databases">
        <title>Isolation, draft genome sequencing and identification of Phyllobacterium sp. NSA23, isolated from leaf soil.</title>
        <authorList>
            <person name="Akita H."/>
        </authorList>
    </citation>
    <scope>NUCLEOTIDE SEQUENCE [LARGE SCALE GENOMIC DNA]</scope>
    <source>
        <strain evidence="3 4">NSA23</strain>
    </source>
</reference>
<proteinExistence type="predicted"/>
<dbReference type="NCBIfam" id="NF047382">
    <property type="entry name" value="T4SS_eff_BspA"/>
    <property type="match status" value="1"/>
</dbReference>
<dbReference type="EMBL" id="BAAFZP010000001">
    <property type="protein sequence ID" value="GAB1581468.1"/>
    <property type="molecule type" value="Genomic_DNA"/>
</dbReference>
<organism evidence="3 4">
    <name type="scientific">Phyllobacterium phragmitis</name>
    <dbReference type="NCBI Taxonomy" id="2670329"/>
    <lineage>
        <taxon>Bacteria</taxon>
        <taxon>Pseudomonadati</taxon>
        <taxon>Pseudomonadota</taxon>
        <taxon>Alphaproteobacteria</taxon>
        <taxon>Hyphomicrobiales</taxon>
        <taxon>Phyllobacteriaceae</taxon>
        <taxon>Phyllobacterium</taxon>
    </lineage>
</organism>
<evidence type="ECO:0000259" key="2">
    <source>
        <dbReference type="Pfam" id="PF09835"/>
    </source>
</evidence>
<keyword evidence="1" id="KW-0812">Transmembrane</keyword>
<dbReference type="PANTHER" id="PTHR40547">
    <property type="entry name" value="SLL0298 PROTEIN"/>
    <property type="match status" value="1"/>
</dbReference>
<evidence type="ECO:0000313" key="4">
    <source>
        <dbReference type="Proteomes" id="UP001628091"/>
    </source>
</evidence>
<evidence type="ECO:0000256" key="1">
    <source>
        <dbReference type="SAM" id="Phobius"/>
    </source>
</evidence>
<gene>
    <name evidence="3" type="ORF">PPNSA23_14110</name>
</gene>
<sequence>MLFRRRQPASLAERLRTYLWPRRSFSRSLRYMGKRIMRITASPHAIAAGLAVGVFSAFTPFFGFHIIIAVILAYIFAGNVAAAALGTTVANPLTLPVIWGGTFEFGRFMLTGDLSGSDAPTHLGRMLAHFSFHDIWGPVLKPMLFGSTVLGAVFALIVYAVTRWAIATFHRRRRERLAERAGGKSDAVPLKSEAIGA</sequence>
<comment type="caution">
    <text evidence="3">The sequence shown here is derived from an EMBL/GenBank/DDBJ whole genome shotgun (WGS) entry which is preliminary data.</text>
</comment>
<evidence type="ECO:0000313" key="3">
    <source>
        <dbReference type="EMBL" id="GAB1581468.1"/>
    </source>
</evidence>
<dbReference type="Pfam" id="PF09835">
    <property type="entry name" value="DUF2062"/>
    <property type="match status" value="1"/>
</dbReference>
<feature type="transmembrane region" description="Helical" evidence="1">
    <location>
        <begin position="36"/>
        <end position="58"/>
    </location>
</feature>
<dbReference type="InterPro" id="IPR018639">
    <property type="entry name" value="DUF2062"/>
</dbReference>
<protein>
    <submittedName>
        <fullName evidence="3">DUF2062 domain-containing protein</fullName>
    </submittedName>
</protein>
<feature type="transmembrane region" description="Helical" evidence="1">
    <location>
        <begin position="93"/>
        <end position="110"/>
    </location>
</feature>
<accession>A0ABQ0GXU4</accession>
<feature type="domain" description="DUF2062" evidence="2">
    <location>
        <begin position="27"/>
        <end position="174"/>
    </location>
</feature>
<keyword evidence="1" id="KW-0472">Membrane</keyword>
<feature type="transmembrane region" description="Helical" evidence="1">
    <location>
        <begin position="64"/>
        <end position="86"/>
    </location>
</feature>
<feature type="transmembrane region" description="Helical" evidence="1">
    <location>
        <begin position="143"/>
        <end position="166"/>
    </location>
</feature>
<keyword evidence="1" id="KW-1133">Transmembrane helix</keyword>